<evidence type="ECO:0000313" key="4">
    <source>
        <dbReference type="EMBL" id="MEE4545103.1"/>
    </source>
</evidence>
<evidence type="ECO:0000256" key="1">
    <source>
        <dbReference type="ARBA" id="ARBA00022527"/>
    </source>
</evidence>
<dbReference type="RefSeq" id="WP_330798448.1">
    <property type="nucleotide sequence ID" value="NZ_JAZEWV010000025.1"/>
</dbReference>
<evidence type="ECO:0000259" key="3">
    <source>
        <dbReference type="Pfam" id="PF13581"/>
    </source>
</evidence>
<feature type="domain" description="Histidine kinase/HSP90-like ATPase" evidence="3">
    <location>
        <begin position="39"/>
        <end position="137"/>
    </location>
</feature>
<dbReference type="SUPFAM" id="SSF55874">
    <property type="entry name" value="ATPase domain of HSP90 chaperone/DNA topoisomerase II/histidine kinase"/>
    <property type="match status" value="1"/>
</dbReference>
<sequence>MNSEISTRTCVFVRMLPATRAAAGMARRLTLGQLAAWDVPHDSEPADAAASVVAELAANAVTHGRVAGRDFELRLTLDRDAAVIRVEVSDARAERRPATPPVPPDGDAESGRGLLLVQALTRAWGVSSRDVGKTVWAEVALPEAR</sequence>
<gene>
    <name evidence="4" type="ORF">V2S66_24435</name>
</gene>
<dbReference type="Gene3D" id="3.30.565.10">
    <property type="entry name" value="Histidine kinase-like ATPase, C-terminal domain"/>
    <property type="match status" value="1"/>
</dbReference>
<keyword evidence="1" id="KW-0723">Serine/threonine-protein kinase</keyword>
<protein>
    <submittedName>
        <fullName evidence="4">ATP-binding protein</fullName>
    </submittedName>
</protein>
<dbReference type="InterPro" id="IPR003594">
    <property type="entry name" value="HATPase_dom"/>
</dbReference>
<keyword evidence="1" id="KW-0418">Kinase</keyword>
<dbReference type="InterPro" id="IPR050267">
    <property type="entry name" value="Anti-sigma-factor_SerPK"/>
</dbReference>
<organism evidence="4 5">
    <name type="scientific">Actinacidiphila polyblastidii</name>
    <dbReference type="NCBI Taxonomy" id="3110430"/>
    <lineage>
        <taxon>Bacteria</taxon>
        <taxon>Bacillati</taxon>
        <taxon>Actinomycetota</taxon>
        <taxon>Actinomycetes</taxon>
        <taxon>Kitasatosporales</taxon>
        <taxon>Streptomycetaceae</taxon>
        <taxon>Actinacidiphila</taxon>
    </lineage>
</organism>
<keyword evidence="4" id="KW-0067">ATP-binding</keyword>
<keyword evidence="1" id="KW-0808">Transferase</keyword>
<evidence type="ECO:0000313" key="5">
    <source>
        <dbReference type="Proteomes" id="UP001344658"/>
    </source>
</evidence>
<reference evidence="4 5" key="1">
    <citation type="submission" date="2023-12" db="EMBL/GenBank/DDBJ databases">
        <title>Streptomyces sp. V4-01.</title>
        <authorList>
            <person name="Somphong A."/>
            <person name="Phongsopitanun W."/>
        </authorList>
    </citation>
    <scope>NUCLEOTIDE SEQUENCE [LARGE SCALE GENOMIC DNA]</scope>
    <source>
        <strain evidence="4 5">V4-01</strain>
    </source>
</reference>
<evidence type="ECO:0000256" key="2">
    <source>
        <dbReference type="SAM" id="MobiDB-lite"/>
    </source>
</evidence>
<keyword evidence="4" id="KW-0547">Nucleotide-binding</keyword>
<dbReference type="InterPro" id="IPR036890">
    <property type="entry name" value="HATPase_C_sf"/>
</dbReference>
<proteinExistence type="predicted"/>
<name>A0ABU7PGZ8_9ACTN</name>
<dbReference type="Proteomes" id="UP001344658">
    <property type="component" value="Unassembled WGS sequence"/>
</dbReference>
<comment type="caution">
    <text evidence="4">The sequence shown here is derived from an EMBL/GenBank/DDBJ whole genome shotgun (WGS) entry which is preliminary data.</text>
</comment>
<dbReference type="Pfam" id="PF13581">
    <property type="entry name" value="HATPase_c_2"/>
    <property type="match status" value="1"/>
</dbReference>
<dbReference type="PANTHER" id="PTHR35526:SF3">
    <property type="entry name" value="ANTI-SIGMA-F FACTOR RSBW"/>
    <property type="match status" value="1"/>
</dbReference>
<dbReference type="PANTHER" id="PTHR35526">
    <property type="entry name" value="ANTI-SIGMA-F FACTOR RSBW-RELATED"/>
    <property type="match status" value="1"/>
</dbReference>
<feature type="region of interest" description="Disordered" evidence="2">
    <location>
        <begin position="91"/>
        <end position="110"/>
    </location>
</feature>
<keyword evidence="5" id="KW-1185">Reference proteome</keyword>
<dbReference type="CDD" id="cd16936">
    <property type="entry name" value="HATPase_RsbW-like"/>
    <property type="match status" value="1"/>
</dbReference>
<accession>A0ABU7PGZ8</accession>
<dbReference type="EMBL" id="JAZEWV010000025">
    <property type="protein sequence ID" value="MEE4545103.1"/>
    <property type="molecule type" value="Genomic_DNA"/>
</dbReference>
<dbReference type="GO" id="GO:0005524">
    <property type="term" value="F:ATP binding"/>
    <property type="evidence" value="ECO:0007669"/>
    <property type="project" value="UniProtKB-KW"/>
</dbReference>